<feature type="binding site" evidence="9">
    <location>
        <position position="187"/>
    </location>
    <ligand>
        <name>Mg(2+)</name>
        <dbReference type="ChEBI" id="CHEBI:18420"/>
    </ligand>
</feature>
<dbReference type="NCBIfam" id="TIGR00445">
    <property type="entry name" value="mraY"/>
    <property type="match status" value="1"/>
</dbReference>
<feature type="transmembrane region" description="Helical" evidence="7">
    <location>
        <begin position="133"/>
        <end position="150"/>
    </location>
</feature>
<dbReference type="KEGG" id="cdes:C0J27_03840"/>
<evidence type="ECO:0000256" key="3">
    <source>
        <dbReference type="ARBA" id="ARBA00022679"/>
    </source>
</evidence>
<keyword evidence="7" id="KW-1003">Cell membrane</keyword>
<feature type="transmembrane region" description="Helical" evidence="7">
    <location>
        <begin position="69"/>
        <end position="89"/>
    </location>
</feature>
<feature type="transmembrane region" description="Helical" evidence="7">
    <location>
        <begin position="283"/>
        <end position="305"/>
    </location>
</feature>
<dbReference type="PROSITE" id="PS01347">
    <property type="entry name" value="MRAY_1"/>
    <property type="match status" value="1"/>
</dbReference>
<dbReference type="GO" id="GO:0046872">
    <property type="term" value="F:metal ion binding"/>
    <property type="evidence" value="ECO:0007669"/>
    <property type="project" value="UniProtKB-KW"/>
</dbReference>
<keyword evidence="7" id="KW-0961">Cell wall biogenesis/degradation</keyword>
<keyword evidence="11" id="KW-1185">Reference proteome</keyword>
<dbReference type="Pfam" id="PF00953">
    <property type="entry name" value="Glycos_transf_4"/>
    <property type="match status" value="1"/>
</dbReference>
<dbReference type="GO" id="GO:0009252">
    <property type="term" value="P:peptidoglycan biosynthetic process"/>
    <property type="evidence" value="ECO:0007669"/>
    <property type="project" value="UniProtKB-UniRule"/>
</dbReference>
<keyword evidence="7" id="KW-0132">Cell division</keyword>
<evidence type="ECO:0000256" key="9">
    <source>
        <dbReference type="PIRSR" id="PIRSR600715-1"/>
    </source>
</evidence>
<dbReference type="UniPathway" id="UPA00219"/>
<keyword evidence="7" id="KW-0573">Peptidoglycan synthesis</keyword>
<evidence type="ECO:0000313" key="10">
    <source>
        <dbReference type="EMBL" id="AXK60849.1"/>
    </source>
</evidence>
<comment type="pathway">
    <text evidence="7">Cell wall biogenesis; peptidoglycan biosynthesis.</text>
</comment>
<feature type="transmembrane region" description="Helical" evidence="7">
    <location>
        <begin position="225"/>
        <end position="250"/>
    </location>
</feature>
<feature type="transmembrane region" description="Helical" evidence="7">
    <location>
        <begin position="332"/>
        <end position="351"/>
    </location>
</feature>
<dbReference type="GO" id="GO:0008963">
    <property type="term" value="F:phospho-N-acetylmuramoyl-pentapeptide-transferase activity"/>
    <property type="evidence" value="ECO:0007669"/>
    <property type="project" value="UniProtKB-UniRule"/>
</dbReference>
<dbReference type="CDD" id="cd06852">
    <property type="entry name" value="GT_MraY"/>
    <property type="match status" value="1"/>
</dbReference>
<keyword evidence="7" id="KW-0133">Cell shape</keyword>
<dbReference type="RefSeq" id="WP_115585864.1">
    <property type="nucleotide sequence ID" value="NZ_CP025544.1"/>
</dbReference>
<keyword evidence="7" id="KW-0131">Cell cycle</keyword>
<dbReference type="InterPro" id="IPR003524">
    <property type="entry name" value="PNAcMuramoyl-5peptid_Trfase"/>
</dbReference>
<evidence type="ECO:0000256" key="2">
    <source>
        <dbReference type="ARBA" id="ARBA00005583"/>
    </source>
</evidence>
<dbReference type="EMBL" id="CP025544">
    <property type="protein sequence ID" value="AXK60849.1"/>
    <property type="molecule type" value="Genomic_DNA"/>
</dbReference>
<dbReference type="HAMAP" id="MF_00038">
    <property type="entry name" value="MraY"/>
    <property type="match status" value="1"/>
</dbReference>
<dbReference type="PROSITE" id="PS01348">
    <property type="entry name" value="MRAY_2"/>
    <property type="match status" value="1"/>
</dbReference>
<keyword evidence="6 7" id="KW-0472">Membrane</keyword>
<dbReference type="PANTHER" id="PTHR22926">
    <property type="entry name" value="PHOSPHO-N-ACETYLMURAMOYL-PENTAPEPTIDE-TRANSFERASE"/>
    <property type="match status" value="1"/>
</dbReference>
<feature type="transmembrane region" description="Helical" evidence="7">
    <location>
        <begin position="257"/>
        <end position="277"/>
    </location>
</feature>
<comment type="catalytic activity">
    <reaction evidence="7">
        <text>UDP-N-acetyl-alpha-D-muramoyl-L-alanyl-gamma-D-glutamyl-meso-2,6-diaminopimeloyl-D-alanyl-D-alanine + di-trans,octa-cis-undecaprenyl phosphate = di-trans,octa-cis-undecaprenyl diphospho-N-acetyl-alpha-D-muramoyl-L-alanyl-D-glutamyl-meso-2,6-diaminopimeloyl-D-alanyl-D-alanine + UMP</text>
        <dbReference type="Rhea" id="RHEA:28386"/>
        <dbReference type="ChEBI" id="CHEBI:57865"/>
        <dbReference type="ChEBI" id="CHEBI:60392"/>
        <dbReference type="ChEBI" id="CHEBI:61386"/>
        <dbReference type="ChEBI" id="CHEBI:61387"/>
        <dbReference type="EC" id="2.7.8.13"/>
    </reaction>
</comment>
<dbReference type="InterPro" id="IPR000715">
    <property type="entry name" value="Glycosyl_transferase_4"/>
</dbReference>
<dbReference type="GO" id="GO:0008360">
    <property type="term" value="P:regulation of cell shape"/>
    <property type="evidence" value="ECO:0007669"/>
    <property type="project" value="UniProtKB-KW"/>
</dbReference>
<keyword evidence="7 9" id="KW-0479">Metal-binding</keyword>
<dbReference type="AlphaFoldDB" id="A0A345ZC32"/>
<evidence type="ECO:0000256" key="1">
    <source>
        <dbReference type="ARBA" id="ARBA00004141"/>
    </source>
</evidence>
<feature type="transmembrane region" description="Helical" evidence="7">
    <location>
        <begin position="20"/>
        <end position="48"/>
    </location>
</feature>
<name>A0A345ZC32_9BACT</name>
<comment type="subcellular location">
    <subcellularLocation>
        <location evidence="7">Cell membrane</location>
        <topology evidence="7">Multi-pass membrane protein</topology>
    </subcellularLocation>
    <subcellularLocation>
        <location evidence="1">Membrane</location>
        <topology evidence="1">Multi-pass membrane protein</topology>
    </subcellularLocation>
</comment>
<dbReference type="PANTHER" id="PTHR22926:SF5">
    <property type="entry name" value="PHOSPHO-N-ACETYLMURAMOYL-PENTAPEPTIDE-TRANSFERASE HOMOLOG"/>
    <property type="match status" value="1"/>
</dbReference>
<reference evidence="10 11" key="1">
    <citation type="submission" date="2017-12" db="EMBL/GenBank/DDBJ databases">
        <title>Chromulinavorax destructans is a abundant pathogen of dominant heterotrophic picoflagllates.</title>
        <authorList>
            <person name="Deeg C.M."/>
            <person name="Zimmer M."/>
            <person name="Suttle C.A."/>
        </authorList>
    </citation>
    <scope>NUCLEOTIDE SEQUENCE [LARGE SCALE GENOMIC DNA]</scope>
    <source>
        <strain evidence="10 11">SeV1</strain>
    </source>
</reference>
<evidence type="ECO:0000256" key="8">
    <source>
        <dbReference type="NCBIfam" id="TIGR00445"/>
    </source>
</evidence>
<dbReference type="GO" id="GO:0051992">
    <property type="term" value="F:UDP-N-acetylmuramoyl-L-alanyl-D-glutamyl-meso-2,6-diaminopimelyl-D-alanyl-D-alanine:undecaprenyl-phosphate transferase activity"/>
    <property type="evidence" value="ECO:0007669"/>
    <property type="project" value="RHEA"/>
</dbReference>
<comment type="cofactor">
    <cofactor evidence="7 9">
        <name>Mg(2+)</name>
        <dbReference type="ChEBI" id="CHEBI:18420"/>
    </cofactor>
</comment>
<keyword evidence="7 9" id="KW-0460">Magnesium</keyword>
<protein>
    <recommendedName>
        <fullName evidence="7 8">Phospho-N-acetylmuramoyl-pentapeptide-transferase</fullName>
        <ecNumber evidence="7 8">2.7.8.13</ecNumber>
    </recommendedName>
    <alternativeName>
        <fullName evidence="7">UDP-MurNAc-pentapeptide phosphotransferase</fullName>
    </alternativeName>
</protein>
<feature type="binding site" evidence="9">
    <location>
        <position position="261"/>
    </location>
    <ligand>
        <name>Mg(2+)</name>
        <dbReference type="ChEBI" id="CHEBI:18420"/>
    </ligand>
</feature>
<keyword evidence="3 7" id="KW-0808">Transferase</keyword>
<proteinExistence type="inferred from homology"/>
<feature type="transmembrane region" description="Helical" evidence="7">
    <location>
        <begin position="170"/>
        <end position="188"/>
    </location>
</feature>
<evidence type="ECO:0000256" key="4">
    <source>
        <dbReference type="ARBA" id="ARBA00022692"/>
    </source>
</evidence>
<dbReference type="GO" id="GO:0051301">
    <property type="term" value="P:cell division"/>
    <property type="evidence" value="ECO:0007669"/>
    <property type="project" value="UniProtKB-KW"/>
</dbReference>
<sequence length="354" mass="39148">MVFMLASYVEGYIPWFHVVHYISVRVVAGMLTSLFLSLLFGDAFIAYSKKLFTTKARPFTPESHKKKDNIPSMGGVFILSVVLATMLIWCDLSKVDVLLSVITLIGFGFIGFLDDLYKAIEQKGLHSKTKFRLQLLVGLGVACAIVFLKHPSTEVCVPFFKNIHPHLGLFYIPWVVFLLVGVSNAVNLTDGLDGLAIGGLITNFSVYSVIAYLAGHFAFAHYLHIPFAASSEMAVIGAILVGASLGFLWFNAHPAQIFMGDVGSLSLGAMLALMAIITQQELLLVVSGGLFVLETLSVIAQLTCWRLYRKKIFRMAPIHHHFELQGWSESKITMRFNIISVVLCLLALISLKMR</sequence>
<organism evidence="10 11">
    <name type="scientific">Candidatus Chromulinivorax destructor</name>
    <dbReference type="NCBI Taxonomy" id="2066483"/>
    <lineage>
        <taxon>Bacteria</taxon>
        <taxon>Candidatus Babelota</taxon>
        <taxon>Candidatus Babeliae</taxon>
        <taxon>Candidatus Babeliales</taxon>
        <taxon>Candidatus Chromulinivoraceae</taxon>
        <taxon>Candidatus Chromulinivorax</taxon>
    </lineage>
</organism>
<gene>
    <name evidence="7 10" type="primary">mraY</name>
    <name evidence="10" type="ORF">C0J27_03840</name>
</gene>
<dbReference type="InterPro" id="IPR018480">
    <property type="entry name" value="PNAcMuramoyl-5peptid_Trfase_CS"/>
</dbReference>
<feature type="transmembrane region" description="Helical" evidence="7">
    <location>
        <begin position="195"/>
        <end position="219"/>
    </location>
</feature>
<comment type="similarity">
    <text evidence="2 7">Belongs to the glycosyltransferase 4 family. MraY subfamily.</text>
</comment>
<dbReference type="GO" id="GO:0071555">
    <property type="term" value="P:cell wall organization"/>
    <property type="evidence" value="ECO:0007669"/>
    <property type="project" value="UniProtKB-KW"/>
</dbReference>
<evidence type="ECO:0000256" key="6">
    <source>
        <dbReference type="ARBA" id="ARBA00023136"/>
    </source>
</evidence>
<accession>A0A345ZC32</accession>
<dbReference type="OrthoDB" id="9805475at2"/>
<evidence type="ECO:0000256" key="7">
    <source>
        <dbReference type="HAMAP-Rule" id="MF_00038"/>
    </source>
</evidence>
<dbReference type="GO" id="GO:0005886">
    <property type="term" value="C:plasma membrane"/>
    <property type="evidence" value="ECO:0007669"/>
    <property type="project" value="UniProtKB-SubCell"/>
</dbReference>
<feature type="transmembrane region" description="Helical" evidence="7">
    <location>
        <begin position="95"/>
        <end position="113"/>
    </location>
</feature>
<keyword evidence="5 7" id="KW-1133">Transmembrane helix</keyword>
<keyword evidence="4 7" id="KW-0812">Transmembrane</keyword>
<dbReference type="EC" id="2.7.8.13" evidence="7 8"/>
<comment type="function">
    <text evidence="7">Catalyzes the initial step of the lipid cycle reactions in the biosynthesis of the cell wall peptidoglycan: transfers peptidoglycan precursor phospho-MurNAc-pentapeptide from UDP-MurNAc-pentapeptide onto the lipid carrier undecaprenyl phosphate, yielding undecaprenyl-pyrophosphoryl-MurNAc-pentapeptide, known as lipid I.</text>
</comment>
<evidence type="ECO:0000256" key="5">
    <source>
        <dbReference type="ARBA" id="ARBA00022989"/>
    </source>
</evidence>
<dbReference type="Proteomes" id="UP000254834">
    <property type="component" value="Chromosome"/>
</dbReference>
<evidence type="ECO:0000313" key="11">
    <source>
        <dbReference type="Proteomes" id="UP000254834"/>
    </source>
</evidence>